<dbReference type="Proteomes" id="UP001221898">
    <property type="component" value="Unassembled WGS sequence"/>
</dbReference>
<name>A0AAD7RS11_9TELE</name>
<comment type="caution">
    <text evidence="2">The sequence shown here is derived from an EMBL/GenBank/DDBJ whole genome shotgun (WGS) entry which is preliminary data.</text>
</comment>
<accession>A0AAD7RS11</accession>
<reference evidence="2" key="1">
    <citation type="journal article" date="2023" name="Science">
        <title>Genome structures resolve the early diversification of teleost fishes.</title>
        <authorList>
            <person name="Parey E."/>
            <person name="Louis A."/>
            <person name="Montfort J."/>
            <person name="Bouchez O."/>
            <person name="Roques C."/>
            <person name="Iampietro C."/>
            <person name="Lluch J."/>
            <person name="Castinel A."/>
            <person name="Donnadieu C."/>
            <person name="Desvignes T."/>
            <person name="Floi Bucao C."/>
            <person name="Jouanno E."/>
            <person name="Wen M."/>
            <person name="Mejri S."/>
            <person name="Dirks R."/>
            <person name="Jansen H."/>
            <person name="Henkel C."/>
            <person name="Chen W.J."/>
            <person name="Zahm M."/>
            <person name="Cabau C."/>
            <person name="Klopp C."/>
            <person name="Thompson A.W."/>
            <person name="Robinson-Rechavi M."/>
            <person name="Braasch I."/>
            <person name="Lecointre G."/>
            <person name="Bobe J."/>
            <person name="Postlethwait J.H."/>
            <person name="Berthelot C."/>
            <person name="Roest Crollius H."/>
            <person name="Guiguen Y."/>
        </authorList>
    </citation>
    <scope>NUCLEOTIDE SEQUENCE</scope>
    <source>
        <strain evidence="2">NC1722</strain>
    </source>
</reference>
<evidence type="ECO:0000313" key="3">
    <source>
        <dbReference type="Proteomes" id="UP001221898"/>
    </source>
</evidence>
<evidence type="ECO:0000256" key="1">
    <source>
        <dbReference type="SAM" id="MobiDB-lite"/>
    </source>
</evidence>
<sequence>MRHIVWTELLVGSQTPAGEREGVRACGRGRLRVKVKAHRGKDRAPVMKRNVRTEGTDSKTQPHQMATGSTGTRLR</sequence>
<dbReference type="EMBL" id="JAINUG010000183">
    <property type="protein sequence ID" value="KAJ8389344.1"/>
    <property type="molecule type" value="Genomic_DNA"/>
</dbReference>
<gene>
    <name evidence="2" type="ORF">AAFF_G00120520</name>
</gene>
<protein>
    <submittedName>
        <fullName evidence="2">Uncharacterized protein</fullName>
    </submittedName>
</protein>
<feature type="region of interest" description="Disordered" evidence="1">
    <location>
        <begin position="34"/>
        <end position="75"/>
    </location>
</feature>
<proteinExistence type="predicted"/>
<organism evidence="2 3">
    <name type="scientific">Aldrovandia affinis</name>
    <dbReference type="NCBI Taxonomy" id="143900"/>
    <lineage>
        <taxon>Eukaryota</taxon>
        <taxon>Metazoa</taxon>
        <taxon>Chordata</taxon>
        <taxon>Craniata</taxon>
        <taxon>Vertebrata</taxon>
        <taxon>Euteleostomi</taxon>
        <taxon>Actinopterygii</taxon>
        <taxon>Neopterygii</taxon>
        <taxon>Teleostei</taxon>
        <taxon>Notacanthiformes</taxon>
        <taxon>Halosauridae</taxon>
        <taxon>Aldrovandia</taxon>
    </lineage>
</organism>
<feature type="compositionally biased region" description="Polar residues" evidence="1">
    <location>
        <begin position="58"/>
        <end position="75"/>
    </location>
</feature>
<keyword evidence="3" id="KW-1185">Reference proteome</keyword>
<dbReference type="AlphaFoldDB" id="A0AAD7RS11"/>
<evidence type="ECO:0000313" key="2">
    <source>
        <dbReference type="EMBL" id="KAJ8389344.1"/>
    </source>
</evidence>